<keyword evidence="7 8" id="KW-0143">Chaperone</keyword>
<sequence>MILFFWLFEGSLSLWGRKKGLRDQLGFPYLPDCKVIYYENFSDPNVLDYWTKSYDHHYSGKWKAEQLYQLQSRRGERGIVMKTQGKSHAISHKFRHPISFLPNETFILQYEARAEFIFMCSSGFIQIFTSPSFNPEELTNETEHFIEFGPERCFNFNQTRFTILTYETDPTTGKRKAIEHKLKHTHWIPTDEITHLYTIIIRPDGTFEYMIDNRSMRNGTFIDDFDPPLFDTPYIDDPTDVKPLDWDDRVLIPDPNEVKPDDWDDNAPFNIPDPKKKNPPEGWLIDEPKYIPDPKAVKPASWDDEKMGPWQPPSVPNPKCFRVPGCGPYKPPLVRNPKARGVWKPKLIQNPNYKGEFRPRKIKNPNYKPPKITKSDADTNSNNSTSLTEKFVMPTITGIGFNVWTAYRDFAFTNILIANDVEAVKRWNSEDFNPRQRRQIRAIKINYQWIYTDEPPDKPEPGLIGHLEYYQRCVQRRWDRVHNKTAVLAISFTLLVISLPITVMCWDLFSDPFPAKKYD</sequence>
<evidence type="ECO:0000256" key="8">
    <source>
        <dbReference type="RuleBase" id="RU362126"/>
    </source>
</evidence>
<dbReference type="Gene3D" id="2.60.120.200">
    <property type="match status" value="1"/>
</dbReference>
<dbReference type="SUPFAM" id="SSF63887">
    <property type="entry name" value="P-domain of calnexin/calreticulin"/>
    <property type="match status" value="1"/>
</dbReference>
<accession>A0ABR2IJ50</accession>
<protein>
    <recommendedName>
        <fullName evidence="12">Calreticulin family protein</fullName>
    </recommendedName>
</protein>
<dbReference type="PANTHER" id="PTHR11073:SF1">
    <property type="entry name" value="CALNEXIN 14D-RELATED"/>
    <property type="match status" value="1"/>
</dbReference>
<name>A0ABR2IJ50_9EUKA</name>
<evidence type="ECO:0000313" key="10">
    <source>
        <dbReference type="EMBL" id="KAK8863650.1"/>
    </source>
</evidence>
<dbReference type="PANTHER" id="PTHR11073">
    <property type="entry name" value="CALRETICULIN AND CALNEXIN"/>
    <property type="match status" value="1"/>
</dbReference>
<keyword evidence="5 8" id="KW-1133">Transmembrane helix</keyword>
<comment type="caution">
    <text evidence="10">The sequence shown here is derived from an EMBL/GenBank/DDBJ whole genome shotgun (WGS) entry which is preliminary data.</text>
</comment>
<proteinExistence type="inferred from homology"/>
<keyword evidence="3 8" id="KW-0812">Transmembrane</keyword>
<reference evidence="10 11" key="1">
    <citation type="submission" date="2024-04" db="EMBL/GenBank/DDBJ databases">
        <title>Tritrichomonas musculus Genome.</title>
        <authorList>
            <person name="Alves-Ferreira E."/>
            <person name="Grigg M."/>
            <person name="Lorenzi H."/>
            <person name="Galac M."/>
        </authorList>
    </citation>
    <scope>NUCLEOTIDE SEQUENCE [LARGE SCALE GENOMIC DNA]</scope>
    <source>
        <strain evidence="10 11">EAF2021</strain>
    </source>
</reference>
<feature type="signal peptide" evidence="8">
    <location>
        <begin position="1"/>
        <end position="16"/>
    </location>
</feature>
<dbReference type="EMBL" id="JAPFFF010000017">
    <property type="protein sequence ID" value="KAK8863650.1"/>
    <property type="molecule type" value="Genomic_DNA"/>
</dbReference>
<evidence type="ECO:0008006" key="12">
    <source>
        <dbReference type="Google" id="ProtNLM"/>
    </source>
</evidence>
<dbReference type="InterPro" id="IPR009033">
    <property type="entry name" value="Calreticulin/calnexin_P_dom_sf"/>
</dbReference>
<gene>
    <name evidence="10" type="ORF">M9Y10_011338</name>
</gene>
<evidence type="ECO:0000256" key="2">
    <source>
        <dbReference type="ARBA" id="ARBA00010983"/>
    </source>
</evidence>
<organism evidence="10 11">
    <name type="scientific">Tritrichomonas musculus</name>
    <dbReference type="NCBI Taxonomy" id="1915356"/>
    <lineage>
        <taxon>Eukaryota</taxon>
        <taxon>Metamonada</taxon>
        <taxon>Parabasalia</taxon>
        <taxon>Tritrichomonadida</taxon>
        <taxon>Tritrichomonadidae</taxon>
        <taxon>Tritrichomonas</taxon>
    </lineage>
</organism>
<feature type="chain" id="PRO_5044998989" description="Calreticulin family protein" evidence="8">
    <location>
        <begin position="17"/>
        <end position="519"/>
    </location>
</feature>
<evidence type="ECO:0000256" key="6">
    <source>
        <dbReference type="ARBA" id="ARBA00023136"/>
    </source>
</evidence>
<evidence type="ECO:0000256" key="5">
    <source>
        <dbReference type="ARBA" id="ARBA00022989"/>
    </source>
</evidence>
<dbReference type="PRINTS" id="PR00626">
    <property type="entry name" value="CALRETICULIN"/>
</dbReference>
<evidence type="ECO:0000256" key="4">
    <source>
        <dbReference type="ARBA" id="ARBA00022824"/>
    </source>
</evidence>
<keyword evidence="6 8" id="KW-0472">Membrane</keyword>
<dbReference type="InterPro" id="IPR001580">
    <property type="entry name" value="Calret/calnex"/>
</dbReference>
<evidence type="ECO:0000256" key="9">
    <source>
        <dbReference type="SAM" id="MobiDB-lite"/>
    </source>
</evidence>
<evidence type="ECO:0000313" key="11">
    <source>
        <dbReference type="Proteomes" id="UP001470230"/>
    </source>
</evidence>
<evidence type="ECO:0000256" key="3">
    <source>
        <dbReference type="ARBA" id="ARBA00022692"/>
    </source>
</evidence>
<dbReference type="SUPFAM" id="SSF49899">
    <property type="entry name" value="Concanavalin A-like lectins/glucanases"/>
    <property type="match status" value="1"/>
</dbReference>
<keyword evidence="4 8" id="KW-0256">Endoplasmic reticulum</keyword>
<feature type="transmembrane region" description="Helical" evidence="8">
    <location>
        <begin position="486"/>
        <end position="509"/>
    </location>
</feature>
<evidence type="ECO:0000256" key="1">
    <source>
        <dbReference type="ARBA" id="ARBA00004389"/>
    </source>
</evidence>
<dbReference type="Gene3D" id="2.10.250.10">
    <property type="entry name" value="Calreticulin/calnexin, P domain"/>
    <property type="match status" value="1"/>
</dbReference>
<dbReference type="Proteomes" id="UP001470230">
    <property type="component" value="Unassembled WGS sequence"/>
</dbReference>
<comment type="subcellular location">
    <subcellularLocation>
        <location evidence="1">Endoplasmic reticulum membrane</location>
        <topology evidence="1">Single-pass membrane protein</topology>
    </subcellularLocation>
</comment>
<evidence type="ECO:0000256" key="7">
    <source>
        <dbReference type="ARBA" id="ARBA00023186"/>
    </source>
</evidence>
<dbReference type="Pfam" id="PF00262">
    <property type="entry name" value="Calreticulin"/>
    <property type="match status" value="1"/>
</dbReference>
<comment type="similarity">
    <text evidence="2 8">Belongs to the calreticulin family.</text>
</comment>
<feature type="region of interest" description="Disordered" evidence="9">
    <location>
        <begin position="354"/>
        <end position="382"/>
    </location>
</feature>
<feature type="region of interest" description="Disordered" evidence="9">
    <location>
        <begin position="253"/>
        <end position="290"/>
    </location>
</feature>
<keyword evidence="8" id="KW-0732">Signal</keyword>
<keyword evidence="11" id="KW-1185">Reference proteome</keyword>
<dbReference type="InterPro" id="IPR013320">
    <property type="entry name" value="ConA-like_dom_sf"/>
</dbReference>